<dbReference type="PANTHER" id="PTHR10724:SF7">
    <property type="entry name" value="SMALL RIBOSOMAL SUBUNIT PROTEIN BS1C"/>
    <property type="match status" value="1"/>
</dbReference>
<comment type="similarity">
    <text evidence="1">Belongs to the bacterial ribosomal protein bS1 family.</text>
</comment>
<proteinExistence type="inferred from homology"/>
<dbReference type="Pfam" id="PF00575">
    <property type="entry name" value="S1"/>
    <property type="match status" value="2"/>
</dbReference>
<reference evidence="6 7" key="1">
    <citation type="submission" date="2015-09" db="EMBL/GenBank/DDBJ databases">
        <title>Sorangium comparison.</title>
        <authorList>
            <person name="Zaburannyi N."/>
            <person name="Bunk B."/>
            <person name="Overmann J."/>
            <person name="Mueller R."/>
        </authorList>
    </citation>
    <scope>NUCLEOTIDE SEQUENCE [LARGE SCALE GENOMIC DNA]</scope>
    <source>
        <strain evidence="6 7">So ce26</strain>
    </source>
</reference>
<protein>
    <submittedName>
        <fullName evidence="6">S1 RNA-binding domain-containing protein</fullName>
    </submittedName>
</protein>
<accession>A0A2L0ESG2</accession>
<evidence type="ECO:0000259" key="5">
    <source>
        <dbReference type="PROSITE" id="PS50126"/>
    </source>
</evidence>
<feature type="region of interest" description="Disordered" evidence="4">
    <location>
        <begin position="216"/>
        <end position="257"/>
    </location>
</feature>
<dbReference type="GO" id="GO:0003735">
    <property type="term" value="F:structural constituent of ribosome"/>
    <property type="evidence" value="ECO:0007669"/>
    <property type="project" value="TreeGrafter"/>
</dbReference>
<feature type="domain" description="S1 motif" evidence="5">
    <location>
        <begin position="36"/>
        <end position="102"/>
    </location>
</feature>
<evidence type="ECO:0000256" key="1">
    <source>
        <dbReference type="ARBA" id="ARBA00006767"/>
    </source>
</evidence>
<evidence type="ECO:0000313" key="6">
    <source>
        <dbReference type="EMBL" id="AUX42229.1"/>
    </source>
</evidence>
<dbReference type="InterPro" id="IPR050437">
    <property type="entry name" value="Ribos_protein_bS1-like"/>
</dbReference>
<evidence type="ECO:0000256" key="3">
    <source>
        <dbReference type="ARBA" id="ARBA00023274"/>
    </source>
</evidence>
<dbReference type="EMBL" id="CP012673">
    <property type="protein sequence ID" value="AUX42229.1"/>
    <property type="molecule type" value="Genomic_DNA"/>
</dbReference>
<dbReference type="GO" id="GO:0003729">
    <property type="term" value="F:mRNA binding"/>
    <property type="evidence" value="ECO:0007669"/>
    <property type="project" value="TreeGrafter"/>
</dbReference>
<feature type="domain" description="S1 motif" evidence="5">
    <location>
        <begin position="132"/>
        <end position="204"/>
    </location>
</feature>
<dbReference type="AlphaFoldDB" id="A0A2L0ESG2"/>
<gene>
    <name evidence="6" type="ORF">SOCE26_036560</name>
</gene>
<dbReference type="Proteomes" id="UP000238348">
    <property type="component" value="Chromosome"/>
</dbReference>
<dbReference type="GO" id="GO:0022627">
    <property type="term" value="C:cytosolic small ribosomal subunit"/>
    <property type="evidence" value="ECO:0007669"/>
    <property type="project" value="TreeGrafter"/>
</dbReference>
<dbReference type="SUPFAM" id="SSF50249">
    <property type="entry name" value="Nucleic acid-binding proteins"/>
    <property type="match status" value="2"/>
</dbReference>
<dbReference type="InterPro" id="IPR012340">
    <property type="entry name" value="NA-bd_OB-fold"/>
</dbReference>
<dbReference type="InterPro" id="IPR003029">
    <property type="entry name" value="S1_domain"/>
</dbReference>
<feature type="compositionally biased region" description="Low complexity" evidence="4">
    <location>
        <begin position="1"/>
        <end position="18"/>
    </location>
</feature>
<keyword evidence="2" id="KW-0689">Ribosomal protein</keyword>
<dbReference type="Gene3D" id="2.40.50.140">
    <property type="entry name" value="Nucleic acid-binding proteins"/>
    <property type="match status" value="2"/>
</dbReference>
<name>A0A2L0ESG2_SORCE</name>
<sequence>MSSSRPSSSATSKDSFASLFEQSEGAGKRRRQYHTGETVEVTVVAVAREAVFADLGGKQEGMFERVALSDGEGKLRVAVGSRVSAVVSGVDSGTGQVRLTPVVVRASDGGDGDTSLSVSSSAAGGAPLLVEGARVKGKVTGIERYGIFVQIAGTSGRSGRGLVPTAETATPRAADLKKHFTVGQEVEAKILNVDETGKIRLSIAALRVDEERGQFESYAKAERSGASAGGGGNDKAGKPAPRNFGTLGDLLAKKVKR</sequence>
<evidence type="ECO:0000256" key="2">
    <source>
        <dbReference type="ARBA" id="ARBA00022980"/>
    </source>
</evidence>
<evidence type="ECO:0000313" key="7">
    <source>
        <dbReference type="Proteomes" id="UP000238348"/>
    </source>
</evidence>
<dbReference type="GO" id="GO:0006412">
    <property type="term" value="P:translation"/>
    <property type="evidence" value="ECO:0007669"/>
    <property type="project" value="TreeGrafter"/>
</dbReference>
<dbReference type="PROSITE" id="PS50126">
    <property type="entry name" value="S1"/>
    <property type="match status" value="2"/>
</dbReference>
<dbReference type="OrthoDB" id="9810507at2"/>
<evidence type="ECO:0000256" key="4">
    <source>
        <dbReference type="SAM" id="MobiDB-lite"/>
    </source>
</evidence>
<feature type="region of interest" description="Disordered" evidence="4">
    <location>
        <begin position="1"/>
        <end position="33"/>
    </location>
</feature>
<keyword evidence="3" id="KW-0687">Ribonucleoprotein</keyword>
<dbReference type="RefSeq" id="WP_104981074.1">
    <property type="nucleotide sequence ID" value="NZ_CP012673.1"/>
</dbReference>
<organism evidence="6 7">
    <name type="scientific">Sorangium cellulosum</name>
    <name type="common">Polyangium cellulosum</name>
    <dbReference type="NCBI Taxonomy" id="56"/>
    <lineage>
        <taxon>Bacteria</taxon>
        <taxon>Pseudomonadati</taxon>
        <taxon>Myxococcota</taxon>
        <taxon>Polyangia</taxon>
        <taxon>Polyangiales</taxon>
        <taxon>Polyangiaceae</taxon>
        <taxon>Sorangium</taxon>
    </lineage>
</organism>
<dbReference type="PANTHER" id="PTHR10724">
    <property type="entry name" value="30S RIBOSOMAL PROTEIN S1"/>
    <property type="match status" value="1"/>
</dbReference>
<dbReference type="SMART" id="SM00316">
    <property type="entry name" value="S1"/>
    <property type="match status" value="2"/>
</dbReference>